<dbReference type="RefSeq" id="WP_010011251.1">
    <property type="nucleotide sequence ID" value="NZ_AZCN01000005.1"/>
</dbReference>
<evidence type="ECO:0000256" key="3">
    <source>
        <dbReference type="ARBA" id="ARBA00023125"/>
    </source>
</evidence>
<evidence type="ECO:0000313" key="8">
    <source>
        <dbReference type="Proteomes" id="UP000051181"/>
    </source>
</evidence>
<dbReference type="eggNOG" id="COG0517">
    <property type="taxonomic scope" value="Bacteria"/>
</dbReference>
<gene>
    <name evidence="7" type="ORF">FD22_GL001781</name>
</gene>
<dbReference type="Pfam" id="PF08279">
    <property type="entry name" value="HTH_11"/>
    <property type="match status" value="1"/>
</dbReference>
<dbReference type="InterPro" id="IPR051257">
    <property type="entry name" value="Diverse_CBS-Domain"/>
</dbReference>
<evidence type="ECO:0000256" key="1">
    <source>
        <dbReference type="ARBA" id="ARBA00023015"/>
    </source>
</evidence>
<dbReference type="PANTHER" id="PTHR43080">
    <property type="entry name" value="CBS DOMAIN-CONTAINING PROTEIN CBSX3, MITOCHONDRIAL"/>
    <property type="match status" value="1"/>
</dbReference>
<dbReference type="GeneID" id="65915787"/>
<keyword evidence="2 5" id="KW-0129">CBS domain</keyword>
<organism evidence="7 8">
    <name type="scientific">Loigolactobacillus coryniformis subsp. coryniformis KCTC 3167 = DSM 20001</name>
    <dbReference type="NCBI Taxonomy" id="913848"/>
    <lineage>
        <taxon>Bacteria</taxon>
        <taxon>Bacillati</taxon>
        <taxon>Bacillota</taxon>
        <taxon>Bacilli</taxon>
        <taxon>Lactobacillales</taxon>
        <taxon>Lactobacillaceae</taxon>
        <taxon>Loigolactobacillus</taxon>
    </lineage>
</organism>
<keyword evidence="1" id="KW-0805">Transcription regulation</keyword>
<dbReference type="InterPro" id="IPR036388">
    <property type="entry name" value="WH-like_DNA-bd_sf"/>
</dbReference>
<evidence type="ECO:0000256" key="2">
    <source>
        <dbReference type="ARBA" id="ARBA00023122"/>
    </source>
</evidence>
<dbReference type="EMBL" id="AZCN01000005">
    <property type="protein sequence ID" value="KRK18994.1"/>
    <property type="molecule type" value="Genomic_DNA"/>
</dbReference>
<reference evidence="7 8" key="1">
    <citation type="journal article" date="2015" name="Genome Announc.">
        <title>Expanding the biotechnology potential of lactobacilli through comparative genomics of 213 strains and associated genera.</title>
        <authorList>
            <person name="Sun Z."/>
            <person name="Harris H.M."/>
            <person name="McCann A."/>
            <person name="Guo C."/>
            <person name="Argimon S."/>
            <person name="Zhang W."/>
            <person name="Yang X."/>
            <person name="Jeffery I.B."/>
            <person name="Cooney J.C."/>
            <person name="Kagawa T.F."/>
            <person name="Liu W."/>
            <person name="Song Y."/>
            <person name="Salvetti E."/>
            <person name="Wrobel A."/>
            <person name="Rasinkangas P."/>
            <person name="Parkhill J."/>
            <person name="Rea M.C."/>
            <person name="O'Sullivan O."/>
            <person name="Ritari J."/>
            <person name="Douillard F.P."/>
            <person name="Paul Ross R."/>
            <person name="Yang R."/>
            <person name="Briner A.E."/>
            <person name="Felis G.E."/>
            <person name="de Vos W.M."/>
            <person name="Barrangou R."/>
            <person name="Klaenhammer T.R."/>
            <person name="Caufield P.W."/>
            <person name="Cui Y."/>
            <person name="Zhang H."/>
            <person name="O'Toole P.W."/>
        </authorList>
    </citation>
    <scope>NUCLEOTIDE SEQUENCE [LARGE SCALE GENOMIC DNA]</scope>
    <source>
        <strain evidence="7 8">DSM 20001</strain>
    </source>
</reference>
<dbReference type="PANTHER" id="PTHR43080:SF2">
    <property type="entry name" value="CBS DOMAIN-CONTAINING PROTEIN"/>
    <property type="match status" value="1"/>
</dbReference>
<dbReference type="Gene3D" id="3.10.580.10">
    <property type="entry name" value="CBS-domain"/>
    <property type="match status" value="1"/>
</dbReference>
<dbReference type="GO" id="GO:0003677">
    <property type="term" value="F:DNA binding"/>
    <property type="evidence" value="ECO:0007669"/>
    <property type="project" value="UniProtKB-KW"/>
</dbReference>
<dbReference type="Pfam" id="PF00571">
    <property type="entry name" value="CBS"/>
    <property type="match status" value="2"/>
</dbReference>
<evidence type="ECO:0000259" key="6">
    <source>
        <dbReference type="PROSITE" id="PS51371"/>
    </source>
</evidence>
<dbReference type="CDD" id="cd04617">
    <property type="entry name" value="CBS_pair_CcpN"/>
    <property type="match status" value="1"/>
</dbReference>
<dbReference type="InterPro" id="IPR018356">
    <property type="entry name" value="Tscrpt_reg_HTH_DeoR_CS"/>
</dbReference>
<dbReference type="PIRSF" id="PIRSF026546">
    <property type="entry name" value="UCP026546_CBS_YqzB"/>
    <property type="match status" value="1"/>
</dbReference>
<dbReference type="SUPFAM" id="SSF46785">
    <property type="entry name" value="Winged helix' DNA-binding domain"/>
    <property type="match status" value="1"/>
</dbReference>
<dbReference type="AlphaFoldDB" id="A0A0R1FII7"/>
<evidence type="ECO:0000256" key="4">
    <source>
        <dbReference type="ARBA" id="ARBA00023163"/>
    </source>
</evidence>
<accession>A0A0R1FII7</accession>
<dbReference type="InterPro" id="IPR013196">
    <property type="entry name" value="HTH_11"/>
</dbReference>
<dbReference type="PROSITE" id="PS51371">
    <property type="entry name" value="CBS"/>
    <property type="match status" value="2"/>
</dbReference>
<dbReference type="PROSITE" id="PS00894">
    <property type="entry name" value="HTH_DEOR_1"/>
    <property type="match status" value="1"/>
</dbReference>
<evidence type="ECO:0000313" key="7">
    <source>
        <dbReference type="EMBL" id="KRK18994.1"/>
    </source>
</evidence>
<dbReference type="SUPFAM" id="SSF54631">
    <property type="entry name" value="CBS-domain pair"/>
    <property type="match status" value="1"/>
</dbReference>
<dbReference type="Gene3D" id="1.10.10.10">
    <property type="entry name" value="Winged helix-like DNA-binding domain superfamily/Winged helix DNA-binding domain"/>
    <property type="match status" value="1"/>
</dbReference>
<dbReference type="Proteomes" id="UP000051181">
    <property type="component" value="Unassembled WGS sequence"/>
</dbReference>
<dbReference type="InterPro" id="IPR046342">
    <property type="entry name" value="CBS_dom_sf"/>
</dbReference>
<feature type="domain" description="CBS" evidence="6">
    <location>
        <begin position="149"/>
        <end position="209"/>
    </location>
</feature>
<dbReference type="PATRIC" id="fig|913848.6.peg.1824"/>
<keyword evidence="4" id="KW-0804">Transcription</keyword>
<evidence type="ECO:0000256" key="5">
    <source>
        <dbReference type="PROSITE-ProRule" id="PRU00703"/>
    </source>
</evidence>
<dbReference type="InterPro" id="IPR000644">
    <property type="entry name" value="CBS_dom"/>
</dbReference>
<dbReference type="InterPro" id="IPR036390">
    <property type="entry name" value="WH_DNA-bd_sf"/>
</dbReference>
<comment type="caution">
    <text evidence="7">The sequence shown here is derived from an EMBL/GenBank/DDBJ whole genome shotgun (WGS) entry which is preliminary data.</text>
</comment>
<sequence length="214" mass="23778">MALAVEFTKRQREIIAIVKREQPISGAKIAAHLNLTRPTLRNDLSILTMTGMLDAKPKVGYFYAGQQVANLSFEALYEAPIATIMLAPVLIKPTTTVQDAVTNLFMNDVGSLYVADEQQQLLGVISRKDLLRSTINGGDLRQNYASLIMTRMPNVVTTTPNVRILDAGYLLKEHQVDSLPVLAEGTQKVVGKLTKTRLMAYFVEQGLKFEQERL</sequence>
<dbReference type="SMART" id="SM00116">
    <property type="entry name" value="CBS"/>
    <property type="match status" value="2"/>
</dbReference>
<proteinExistence type="predicted"/>
<dbReference type="InterPro" id="IPR016842">
    <property type="entry name" value="UCP026546_HTH-CBS"/>
</dbReference>
<dbReference type="GO" id="GO:0003700">
    <property type="term" value="F:DNA-binding transcription factor activity"/>
    <property type="evidence" value="ECO:0007669"/>
    <property type="project" value="InterPro"/>
</dbReference>
<keyword evidence="3" id="KW-0238">DNA-binding</keyword>
<feature type="domain" description="CBS" evidence="6">
    <location>
        <begin position="84"/>
        <end position="140"/>
    </location>
</feature>
<name>A0A0R1FII7_9LACO</name>
<protein>
    <recommendedName>
        <fullName evidence="6">CBS domain-containing protein</fullName>
    </recommendedName>
</protein>